<feature type="region of interest" description="Disordered" evidence="1">
    <location>
        <begin position="701"/>
        <end position="730"/>
    </location>
</feature>
<accession>A0A1B2JGP2</accession>
<dbReference type="AlphaFoldDB" id="A0A1B2JGP2"/>
<feature type="compositionally biased region" description="Polar residues" evidence="1">
    <location>
        <begin position="707"/>
        <end position="730"/>
    </location>
</feature>
<feature type="region of interest" description="Disordered" evidence="1">
    <location>
        <begin position="378"/>
        <end position="482"/>
    </location>
</feature>
<organism evidence="2 3">
    <name type="scientific">Komagataella pastoris</name>
    <name type="common">Yeast</name>
    <name type="synonym">Pichia pastoris</name>
    <dbReference type="NCBI Taxonomy" id="4922"/>
    <lineage>
        <taxon>Eukaryota</taxon>
        <taxon>Fungi</taxon>
        <taxon>Dikarya</taxon>
        <taxon>Ascomycota</taxon>
        <taxon>Saccharomycotina</taxon>
        <taxon>Pichiomycetes</taxon>
        <taxon>Pichiales</taxon>
        <taxon>Pichiaceae</taxon>
        <taxon>Komagataella</taxon>
    </lineage>
</organism>
<dbReference type="Proteomes" id="UP000094565">
    <property type="component" value="Chromosome 3"/>
</dbReference>
<proteinExistence type="predicted"/>
<feature type="compositionally biased region" description="Basic and acidic residues" evidence="1">
    <location>
        <begin position="424"/>
        <end position="443"/>
    </location>
</feature>
<feature type="compositionally biased region" description="Polar residues" evidence="1">
    <location>
        <begin position="378"/>
        <end position="393"/>
    </location>
</feature>
<feature type="region of interest" description="Disordered" evidence="1">
    <location>
        <begin position="183"/>
        <end position="276"/>
    </location>
</feature>
<dbReference type="OrthoDB" id="3990055at2759"/>
<feature type="compositionally biased region" description="Polar residues" evidence="1">
    <location>
        <begin position="71"/>
        <end position="82"/>
    </location>
</feature>
<gene>
    <name evidence="2" type="ORF">ATY40_BA7503763</name>
</gene>
<evidence type="ECO:0000313" key="3">
    <source>
        <dbReference type="Proteomes" id="UP000094565"/>
    </source>
</evidence>
<reference evidence="2 3" key="1">
    <citation type="submission" date="2016-02" db="EMBL/GenBank/DDBJ databases">
        <title>Comparative genomic and transcriptomic foundation for Pichia pastoris.</title>
        <authorList>
            <person name="Love K.R."/>
            <person name="Shah K.A."/>
            <person name="Whittaker C.A."/>
            <person name="Wu J."/>
            <person name="Bartlett M.C."/>
            <person name="Ma D."/>
            <person name="Leeson R.L."/>
            <person name="Priest M."/>
            <person name="Young S.K."/>
            <person name="Love J.C."/>
        </authorList>
    </citation>
    <scope>NUCLEOTIDE SEQUENCE [LARGE SCALE GENOMIC DNA]</scope>
    <source>
        <strain evidence="2 3">ATCC 28485</strain>
    </source>
</reference>
<evidence type="ECO:0000313" key="2">
    <source>
        <dbReference type="EMBL" id="ANZ77015.1"/>
    </source>
</evidence>
<feature type="compositionally biased region" description="Low complexity" evidence="1">
    <location>
        <begin position="201"/>
        <end position="218"/>
    </location>
</feature>
<feature type="compositionally biased region" description="Low complexity" evidence="1">
    <location>
        <begin position="90"/>
        <end position="106"/>
    </location>
</feature>
<evidence type="ECO:0000256" key="1">
    <source>
        <dbReference type="SAM" id="MobiDB-lite"/>
    </source>
</evidence>
<feature type="compositionally biased region" description="Basic and acidic residues" evidence="1">
    <location>
        <begin position="672"/>
        <end position="681"/>
    </location>
</feature>
<sequence length="730" mass="82134">MRSFMRSHKRDSSLGSESGLAPPQIPSRYAELHGEFVPKSSVTAPSSPSSITTEKKSKNPIKVFLKHKRSSSNISPVSPTVKTSHESPHGLPLLGTKLGKLNKQNNSPEGIPKLKASISSDNIRPTIVGTRTYDWGSKPGTSKKNEIKPEIVDRINNEFPRASNDLVENPFWPRYKSMGTIALEPGASKPVIRSEDPNTNDSQFSFDKSSSSIYSSQKEPSKQSAPALNLKVDLFKDEADDDTVPVTPIDQQISSEFYDQPPQHDDDPPSDLSSVSDFSFEENWKSCRNTSIRYYKSKAQLQVEEDKIKSKYEAQLQKNFLGSDFNMEDFQEDFNYDDDDLGDDTEELFNRNLFEDEDENENVPECQDDCKEKWEAVNISQPNIEPPISTSLGRDSPTLEKKPNMDLFGYLDKAEAQAGFQPPPKKDQEIANKNTKEHDHEALNSEPAKGLFDFLQNAEAKQSQERLQTQPSSQSPLPAPVNIQPTSNILSLLAKAENKKEEKLTQEKAKAPPVTIKPNTFLYPGRSIKYHQLSTTEDTSFTSRYSWYPEDDKSEDILQSGQSGVPTSEDLYLDEVNRIPEDINVSECRRSRSFQEVQTPSEFDVKECEGFRRFKSMINKPNKRNGVPILGSVKPRSNRFEQNNKTVTLFHHQVPTLQTIHGLGSDSSSSSRESDDSFKNTNRELVTPIIFNEMPPFLGFKNHPDSPLTTISEGSYDGTQSPLETHISNF</sequence>
<feature type="compositionally biased region" description="Low complexity" evidence="1">
    <location>
        <begin position="38"/>
        <end position="52"/>
    </location>
</feature>
<protein>
    <submittedName>
        <fullName evidence="2">BA75_03763T0</fullName>
    </submittedName>
</protein>
<feature type="compositionally biased region" description="Polar residues" evidence="1">
    <location>
        <begin position="459"/>
        <end position="476"/>
    </location>
</feature>
<feature type="region of interest" description="Disordered" evidence="1">
    <location>
        <begin position="1"/>
        <end position="118"/>
    </location>
</feature>
<name>A0A1B2JGP2_PICPA</name>
<feature type="region of interest" description="Disordered" evidence="1">
    <location>
        <begin position="660"/>
        <end position="681"/>
    </location>
</feature>
<dbReference type="EMBL" id="CP014586">
    <property type="protein sequence ID" value="ANZ77015.1"/>
    <property type="molecule type" value="Genomic_DNA"/>
</dbReference>
<feature type="region of interest" description="Disordered" evidence="1">
    <location>
        <begin position="129"/>
        <end position="148"/>
    </location>
</feature>
<keyword evidence="3" id="KW-1185">Reference proteome</keyword>